<dbReference type="EMBL" id="JAOZEW010000003">
    <property type="protein sequence ID" value="MCV9926909.1"/>
    <property type="molecule type" value="Genomic_DNA"/>
</dbReference>
<sequence>MKELLIIGLIFIVFSCKPQNKKQAEVEKVKHYQVENKQEYNNLVTNDFETFDIKRFDENKDEAEDYIYTLPDGSIIREFGYKERGYFSQIVPEKSLFTISKGFYPNSNIKDKGPSFKDNCEIGIWYEFDEKGKLIKETDLDKPFKITIKDIIEFLKQNEADLFSNFTSINRSYDEVTKKGTWNLIYRGKYKDKQGMFSIEIDDLTAEIIEVVKILGKEGEKEVLFRKE</sequence>
<comment type="caution">
    <text evidence="1">The sequence shown here is derived from an EMBL/GenBank/DDBJ whole genome shotgun (WGS) entry which is preliminary data.</text>
</comment>
<evidence type="ECO:0000313" key="1">
    <source>
        <dbReference type="EMBL" id="MCV9926909.1"/>
    </source>
</evidence>
<gene>
    <name evidence="1" type="ORF">OIU83_04570</name>
</gene>
<name>A0A9X3C466_9FLAO</name>
<dbReference type="PROSITE" id="PS51257">
    <property type="entry name" value="PROKAR_LIPOPROTEIN"/>
    <property type="match status" value="1"/>
</dbReference>
<dbReference type="Proteomes" id="UP001151079">
    <property type="component" value="Unassembled WGS sequence"/>
</dbReference>
<protein>
    <recommendedName>
        <fullName evidence="3">Lipoprotein</fullName>
    </recommendedName>
</protein>
<dbReference type="RefSeq" id="WP_264205087.1">
    <property type="nucleotide sequence ID" value="NZ_JAOZEW010000003.1"/>
</dbReference>
<keyword evidence="2" id="KW-1185">Reference proteome</keyword>
<dbReference type="AlphaFoldDB" id="A0A9X3C466"/>
<reference evidence="1" key="1">
    <citation type="submission" date="2022-10" db="EMBL/GenBank/DDBJ databases">
        <title>Two novel species of Flavobacterium.</title>
        <authorList>
            <person name="Liu Q."/>
            <person name="Xin Y.-H."/>
        </authorList>
    </citation>
    <scope>NUCLEOTIDE SEQUENCE</scope>
    <source>
        <strain evidence="1">LS1R49</strain>
    </source>
</reference>
<organism evidence="1 2">
    <name type="scientific">Flavobacterium shii</name>
    <dbReference type="NCBI Taxonomy" id="2987687"/>
    <lineage>
        <taxon>Bacteria</taxon>
        <taxon>Pseudomonadati</taxon>
        <taxon>Bacteroidota</taxon>
        <taxon>Flavobacteriia</taxon>
        <taxon>Flavobacteriales</taxon>
        <taxon>Flavobacteriaceae</taxon>
        <taxon>Flavobacterium</taxon>
    </lineage>
</organism>
<evidence type="ECO:0000313" key="2">
    <source>
        <dbReference type="Proteomes" id="UP001151079"/>
    </source>
</evidence>
<evidence type="ECO:0008006" key="3">
    <source>
        <dbReference type="Google" id="ProtNLM"/>
    </source>
</evidence>
<accession>A0A9X3C466</accession>
<proteinExistence type="predicted"/>